<proteinExistence type="predicted"/>
<gene>
    <name evidence="1" type="ORF">SAMN06296036_1196</name>
</gene>
<dbReference type="EMBL" id="FWZT01000019">
    <property type="protein sequence ID" value="SMF57716.1"/>
    <property type="molecule type" value="Genomic_DNA"/>
</dbReference>
<reference evidence="2" key="1">
    <citation type="submission" date="2017-04" db="EMBL/GenBank/DDBJ databases">
        <authorList>
            <person name="Varghese N."/>
            <person name="Submissions S."/>
        </authorList>
    </citation>
    <scope>NUCLEOTIDE SEQUENCE [LARGE SCALE GENOMIC DNA]</scope>
    <source>
        <strain evidence="2">RKEM611</strain>
    </source>
</reference>
<keyword evidence="2" id="KW-1185">Reference proteome</keyword>
<name>A0A1Y6CDV2_9BACT</name>
<dbReference type="Proteomes" id="UP000192907">
    <property type="component" value="Unassembled WGS sequence"/>
</dbReference>
<evidence type="ECO:0000313" key="2">
    <source>
        <dbReference type="Proteomes" id="UP000192907"/>
    </source>
</evidence>
<dbReference type="PROSITE" id="PS51257">
    <property type="entry name" value="PROKAR_LIPOPROTEIN"/>
    <property type="match status" value="1"/>
</dbReference>
<organism evidence="1 2">
    <name type="scientific">Pseudobacteriovorax antillogorgiicola</name>
    <dbReference type="NCBI Taxonomy" id="1513793"/>
    <lineage>
        <taxon>Bacteria</taxon>
        <taxon>Pseudomonadati</taxon>
        <taxon>Bdellovibrionota</taxon>
        <taxon>Oligoflexia</taxon>
        <taxon>Oligoflexales</taxon>
        <taxon>Pseudobacteriovoracaceae</taxon>
        <taxon>Pseudobacteriovorax</taxon>
    </lineage>
</organism>
<accession>A0A1Y6CDV2</accession>
<sequence>MKQFIFCLVVALITSCKMFGDKKCSPKSTKVEGQTLYTCYADNAPSFGSRWVKGFSCSNTGFIPQTHSIKAINDSVVRFPIATCIDKGGNIELVGERGSSLICSPENYGKWVEILDQQFTKKVYFRCHDIQLDLKWPNPKLLENSDVRDAEKGNFESDRIKVCPTGERNVSNNPQIVQCGS</sequence>
<evidence type="ECO:0000313" key="1">
    <source>
        <dbReference type="EMBL" id="SMF57716.1"/>
    </source>
</evidence>
<protein>
    <submittedName>
        <fullName evidence="1">Uncharacterized protein</fullName>
    </submittedName>
</protein>
<dbReference type="AlphaFoldDB" id="A0A1Y6CDV2"/>